<comment type="caution">
    <text evidence="2">The sequence shown here is derived from an EMBL/GenBank/DDBJ whole genome shotgun (WGS) entry which is preliminary data.</text>
</comment>
<gene>
    <name evidence="2" type="ORF">KGM_201888</name>
</gene>
<sequence>MPPDSRPKALLGLLIIGHGIYEISKRSILLDETPGGAGAAVREVTLAAKEAVTLIINMYQRICEGFIGSEVHWSHAQFVFPARRLLLWCGEPRRGVGAVGGRYGAPALRARPGRLRRTTRPCAGRLRSALRPRPQAARARRSVPGHPH</sequence>
<feature type="compositionally biased region" description="Basic residues" evidence="1">
    <location>
        <begin position="138"/>
        <end position="148"/>
    </location>
</feature>
<name>A0A212F7W8_DANPL</name>
<dbReference type="EMBL" id="AGBW02009824">
    <property type="protein sequence ID" value="OWR49823.1"/>
    <property type="molecule type" value="Genomic_DNA"/>
</dbReference>
<feature type="region of interest" description="Disordered" evidence="1">
    <location>
        <begin position="129"/>
        <end position="148"/>
    </location>
</feature>
<keyword evidence="3" id="KW-1185">Reference proteome</keyword>
<accession>A0A212F7W8</accession>
<reference evidence="2 3" key="1">
    <citation type="journal article" date="2011" name="Cell">
        <title>The monarch butterfly genome yields insights into long-distance migration.</title>
        <authorList>
            <person name="Zhan S."/>
            <person name="Merlin C."/>
            <person name="Boore J.L."/>
            <person name="Reppert S.M."/>
        </authorList>
    </citation>
    <scope>NUCLEOTIDE SEQUENCE [LARGE SCALE GENOMIC DNA]</scope>
    <source>
        <strain evidence="2">F-2</strain>
    </source>
</reference>
<organism evidence="2 3">
    <name type="scientific">Danaus plexippus plexippus</name>
    <dbReference type="NCBI Taxonomy" id="278856"/>
    <lineage>
        <taxon>Eukaryota</taxon>
        <taxon>Metazoa</taxon>
        <taxon>Ecdysozoa</taxon>
        <taxon>Arthropoda</taxon>
        <taxon>Hexapoda</taxon>
        <taxon>Insecta</taxon>
        <taxon>Pterygota</taxon>
        <taxon>Neoptera</taxon>
        <taxon>Endopterygota</taxon>
        <taxon>Lepidoptera</taxon>
        <taxon>Glossata</taxon>
        <taxon>Ditrysia</taxon>
        <taxon>Papilionoidea</taxon>
        <taxon>Nymphalidae</taxon>
        <taxon>Danainae</taxon>
        <taxon>Danaini</taxon>
        <taxon>Danaina</taxon>
        <taxon>Danaus</taxon>
        <taxon>Danaus</taxon>
    </lineage>
</organism>
<dbReference type="KEGG" id="dpl:KGM_201888"/>
<proteinExistence type="predicted"/>
<evidence type="ECO:0000313" key="3">
    <source>
        <dbReference type="Proteomes" id="UP000007151"/>
    </source>
</evidence>
<dbReference type="InParanoid" id="A0A212F7W8"/>
<protein>
    <submittedName>
        <fullName evidence="2">Uncharacterized protein</fullName>
    </submittedName>
</protein>
<dbReference type="Proteomes" id="UP000007151">
    <property type="component" value="Unassembled WGS sequence"/>
</dbReference>
<dbReference type="AlphaFoldDB" id="A0A212F7W8"/>
<evidence type="ECO:0000313" key="2">
    <source>
        <dbReference type="EMBL" id="OWR49823.1"/>
    </source>
</evidence>
<evidence type="ECO:0000256" key="1">
    <source>
        <dbReference type="SAM" id="MobiDB-lite"/>
    </source>
</evidence>